<keyword evidence="6" id="KW-1185">Reference proteome</keyword>
<feature type="chain" id="PRO_5046348683" evidence="3">
    <location>
        <begin position="22"/>
        <end position="344"/>
    </location>
</feature>
<keyword evidence="3" id="KW-0732">Signal</keyword>
<evidence type="ECO:0000256" key="3">
    <source>
        <dbReference type="SAM" id="SignalP"/>
    </source>
</evidence>
<reference evidence="5" key="1">
    <citation type="submission" date="2022-01" db="EMBL/GenBank/DDBJ databases">
        <authorList>
            <person name="Jo J.-H."/>
            <person name="Im W.-T."/>
        </authorList>
    </citation>
    <scope>NUCLEOTIDE SEQUENCE</scope>
    <source>
        <strain evidence="5">NA20</strain>
    </source>
</reference>
<dbReference type="Pfam" id="PF01832">
    <property type="entry name" value="Glucosaminidase"/>
    <property type="match status" value="1"/>
</dbReference>
<evidence type="ECO:0000256" key="1">
    <source>
        <dbReference type="ARBA" id="ARBA00022801"/>
    </source>
</evidence>
<accession>A0ABS9KVM8</accession>
<dbReference type="PANTHER" id="PTHR33308">
    <property type="entry name" value="PEPTIDOGLYCAN HYDROLASE FLGJ"/>
    <property type="match status" value="1"/>
</dbReference>
<feature type="region of interest" description="Disordered" evidence="2">
    <location>
        <begin position="181"/>
        <end position="214"/>
    </location>
</feature>
<organism evidence="5 6">
    <name type="scientific">Terrimonas ginsenosidimutans</name>
    <dbReference type="NCBI Taxonomy" id="2908004"/>
    <lineage>
        <taxon>Bacteria</taxon>
        <taxon>Pseudomonadati</taxon>
        <taxon>Bacteroidota</taxon>
        <taxon>Chitinophagia</taxon>
        <taxon>Chitinophagales</taxon>
        <taxon>Chitinophagaceae</taxon>
        <taxon>Terrimonas</taxon>
    </lineage>
</organism>
<evidence type="ECO:0000313" key="6">
    <source>
        <dbReference type="Proteomes" id="UP001165367"/>
    </source>
</evidence>
<feature type="compositionally biased region" description="Polar residues" evidence="2">
    <location>
        <begin position="185"/>
        <end position="203"/>
    </location>
</feature>
<dbReference type="InterPro" id="IPR002901">
    <property type="entry name" value="MGlyc_endo_b_GlcNAc-like_dom"/>
</dbReference>
<dbReference type="Pfam" id="PF01476">
    <property type="entry name" value="LysM"/>
    <property type="match status" value="1"/>
</dbReference>
<dbReference type="Gene3D" id="1.10.530.10">
    <property type="match status" value="1"/>
</dbReference>
<protein>
    <submittedName>
        <fullName evidence="5">Glucosaminidase domain-containing protein</fullName>
    </submittedName>
</protein>
<sequence length="344" mass="38376">MKKIRAFWVIAMLTASVVLHAQEAGIIEEYIEKYKELAIAEMQRTGVPASIKLAQGIHETMAGTSVLVQKSNNHFGIKCKSNWAGESVSHDDDARGECFRKYPAAEDSYKDHSNFLKNNQRYAGLFKLDPLDYEGWANGLKKAGYATNPKYPVIIIRLIETYKLQDYSLIALGKMERSDIAAGGNTPTDSSTTAGENASQTTPAGDDDPGQMELAPVSYPAGEFRINDTRVIYGAKGTPMLVIAQQYNVPLGRLFEFNEMAQVETLPSDQLVYIQRKRSKGHNEFHIVRAGETLRDISQTEAIRLEFLLEYNQLKEHMRPAAGEKLYLRGPAPSVPKLAKRESN</sequence>
<dbReference type="RefSeq" id="WP_237874943.1">
    <property type="nucleotide sequence ID" value="NZ_JAKLTR010000013.1"/>
</dbReference>
<evidence type="ECO:0000313" key="5">
    <source>
        <dbReference type="EMBL" id="MCG2616407.1"/>
    </source>
</evidence>
<dbReference type="CDD" id="cd00118">
    <property type="entry name" value="LysM"/>
    <property type="match status" value="1"/>
</dbReference>
<dbReference type="Proteomes" id="UP001165367">
    <property type="component" value="Unassembled WGS sequence"/>
</dbReference>
<feature type="domain" description="Mannosyl-glycoprotein endo-beta-N-acetylglucosamidase-like" evidence="4">
    <location>
        <begin position="20"/>
        <end position="168"/>
    </location>
</feature>
<proteinExistence type="predicted"/>
<dbReference type="EMBL" id="JAKLTR010000013">
    <property type="protein sequence ID" value="MCG2616407.1"/>
    <property type="molecule type" value="Genomic_DNA"/>
</dbReference>
<evidence type="ECO:0000256" key="2">
    <source>
        <dbReference type="SAM" id="MobiDB-lite"/>
    </source>
</evidence>
<dbReference type="InterPro" id="IPR051056">
    <property type="entry name" value="Glycosyl_Hydrolase_73"/>
</dbReference>
<gene>
    <name evidence="5" type="ORF">LZZ85_19055</name>
</gene>
<evidence type="ECO:0000259" key="4">
    <source>
        <dbReference type="SMART" id="SM00047"/>
    </source>
</evidence>
<dbReference type="SMART" id="SM00047">
    <property type="entry name" value="LYZ2"/>
    <property type="match status" value="1"/>
</dbReference>
<dbReference type="InterPro" id="IPR018392">
    <property type="entry name" value="LysM"/>
</dbReference>
<feature type="signal peptide" evidence="3">
    <location>
        <begin position="1"/>
        <end position="21"/>
    </location>
</feature>
<name>A0ABS9KVM8_9BACT</name>
<keyword evidence="1" id="KW-0378">Hydrolase</keyword>
<dbReference type="PANTHER" id="PTHR33308:SF9">
    <property type="entry name" value="PEPTIDOGLYCAN HYDROLASE FLGJ"/>
    <property type="match status" value="1"/>
</dbReference>
<comment type="caution">
    <text evidence="5">The sequence shown here is derived from an EMBL/GenBank/DDBJ whole genome shotgun (WGS) entry which is preliminary data.</text>
</comment>